<comment type="caution">
    <text evidence="7">The sequence shown here is derived from an EMBL/GenBank/DDBJ whole genome shotgun (WGS) entry which is preliminary data.</text>
</comment>
<accession>A0A5C6JJB6</accession>
<comment type="catalytic activity">
    <reaction evidence="5">
        <text>a 2'-deoxyadenosine in DNA + S-adenosyl-L-methionine = an N(6)-methyl-2'-deoxyadenosine in DNA + S-adenosyl-L-homocysteine + H(+)</text>
        <dbReference type="Rhea" id="RHEA:15197"/>
        <dbReference type="Rhea" id="RHEA-COMP:12418"/>
        <dbReference type="Rhea" id="RHEA-COMP:12419"/>
        <dbReference type="ChEBI" id="CHEBI:15378"/>
        <dbReference type="ChEBI" id="CHEBI:57856"/>
        <dbReference type="ChEBI" id="CHEBI:59789"/>
        <dbReference type="ChEBI" id="CHEBI:90615"/>
        <dbReference type="ChEBI" id="CHEBI:90616"/>
        <dbReference type="EC" id="2.1.1.72"/>
    </reaction>
</comment>
<dbReference type="Proteomes" id="UP000320481">
    <property type="component" value="Unassembled WGS sequence"/>
</dbReference>
<dbReference type="Gene3D" id="3.40.50.150">
    <property type="entry name" value="Vaccinia Virus protein VP39"/>
    <property type="match status" value="1"/>
</dbReference>
<proteinExistence type="predicted"/>
<dbReference type="GO" id="GO:0009007">
    <property type="term" value="F:site-specific DNA-methyltransferase (adenine-specific) activity"/>
    <property type="evidence" value="ECO:0007669"/>
    <property type="project" value="UniProtKB-EC"/>
</dbReference>
<dbReference type="PANTHER" id="PTHR33841:SF4">
    <property type="entry name" value="RESTRICTION MODIFICATION SYSTEM DNA SPECIFICITY DOMAIN"/>
    <property type="match status" value="1"/>
</dbReference>
<keyword evidence="3 7" id="KW-0808">Transferase</keyword>
<evidence type="ECO:0000256" key="3">
    <source>
        <dbReference type="ARBA" id="ARBA00022679"/>
    </source>
</evidence>
<evidence type="ECO:0000313" key="7">
    <source>
        <dbReference type="EMBL" id="TWV41334.1"/>
    </source>
</evidence>
<keyword evidence="2 7" id="KW-0489">Methyltransferase</keyword>
<dbReference type="InterPro" id="IPR011639">
    <property type="entry name" value="MethylTrfase_TaqI-like_dom"/>
</dbReference>
<dbReference type="EC" id="2.1.1.72" evidence="1"/>
<dbReference type="GO" id="GO:0032259">
    <property type="term" value="P:methylation"/>
    <property type="evidence" value="ECO:0007669"/>
    <property type="project" value="UniProtKB-KW"/>
</dbReference>
<dbReference type="PANTHER" id="PTHR33841">
    <property type="entry name" value="DNA METHYLTRANSFERASE YEEA-RELATED"/>
    <property type="match status" value="1"/>
</dbReference>
<name>A0A5C6JJB6_9ACTN</name>
<evidence type="ECO:0000259" key="6">
    <source>
        <dbReference type="Pfam" id="PF07669"/>
    </source>
</evidence>
<dbReference type="InterPro" id="IPR029063">
    <property type="entry name" value="SAM-dependent_MTases_sf"/>
</dbReference>
<dbReference type="Pfam" id="PF07669">
    <property type="entry name" value="Eco57I"/>
    <property type="match status" value="1"/>
</dbReference>
<evidence type="ECO:0000256" key="4">
    <source>
        <dbReference type="ARBA" id="ARBA00022691"/>
    </source>
</evidence>
<evidence type="ECO:0000256" key="2">
    <source>
        <dbReference type="ARBA" id="ARBA00022603"/>
    </source>
</evidence>
<protein>
    <recommendedName>
        <fullName evidence="1">site-specific DNA-methyltransferase (adenine-specific)</fullName>
        <ecNumber evidence="1">2.1.1.72</ecNumber>
    </recommendedName>
</protein>
<dbReference type="AlphaFoldDB" id="A0A5C6JJB6"/>
<keyword evidence="8" id="KW-1185">Reference proteome</keyword>
<dbReference type="EMBL" id="VOGW01000121">
    <property type="protein sequence ID" value="TWV41334.1"/>
    <property type="molecule type" value="Genomic_DNA"/>
</dbReference>
<dbReference type="InterPro" id="IPR050953">
    <property type="entry name" value="N4_N6_ade-DNA_methylase"/>
</dbReference>
<sequence length="1026" mass="115704">MTLSVPPSPVALDIAFKRVVERKAARAEATLQADIRQFLLEADLNLDEQNLLDPVLEAQVGDGTGHRIDIEMGATVIEVKKDISRPKIRKVAVDQLAKYVRARTEQRERRHVGILTDGADWRAYTLVHGELNEVNRFDARERNAKALDLVRWLEGVLATSEGATPTPDAIAARLGANSVAHSIDKAILAALYEENKELPTVRLKRDLWARLLRSALGAQFENSDDLFIEHTLLVNTASLIAHAVYGIDIRDTPPASLVYGQLFTQAKISGVVESDFFGWPLETEGGDGFFRDLARRLAGFDWSKVEHDVLKVLYESVISAETRKKQGEYYTPDWLAEATVAEAVPDPLKQRIMDPSCGSGTFLFYGVRRYLTAAQDAGVPLREALDSLHDHVVGIDLHPVAVALARVTYLLAIGRETLRSEERGPISVPVYLGDSVQWEQRIDLIDHGHLVIQTDVSGQLFANDLRFSEGLLQDASRFDAIVNELADKAADPHRAKGKLPSLNAIFNRHGVSDAEDREELTENFRILCELVDEDRNHIWSYYVRNLARPMWLSRAENRVDVLVGNPPWLSYRHMPEDMQKTFKDMMQARGLWKGFEVATHQDLSGLFIARTVQQYLRKDGSFAFVVPNPVLDRPYWTGFRTGVWTDPDHPVKVDFTGSWDLRRLRPHFFPRAAAVVFGRRRHFGIGQQGNDAVSLPRETEIWTGKIPKSAVHWERAKGWITRKEGQLRYPKEGLISSPYGNRFLNGATIFPKVFFFVEEQKASPLGLGGGRVSVRSQRSTLEKKPWKDLPDLEGTVEKEFVRPVLLGEHVVPYRIIGADRAVLPIEGKNTLMDGEHEHLDRYPDLAKWWRDAEQLWADNRSSGRLTLAERLNFRRGLTDQLPGAPLRVVYGASGMYVTAALVDDPNAIIEHKLYWGAVATRQEGMYLLAVLNSPYTTEAVRPLMSYGKDERDIDKAVWELPIPTFDPSDPKHARIAEIGEAEAGRIAELKFEEGKSYIQLRRTLRDFLLSSPDAEELDQLVTEMLG</sequence>
<reference evidence="7" key="1">
    <citation type="journal article" date="2019" name="Microbiol. Resour. Announc.">
        <title>Draft Genomic Sequences of Streptomyces misionensis and Streptomyces albidoflavus, bacteria applied for phytopathogen biocontrol.</title>
        <authorList>
            <person name="Pylro V."/>
            <person name="Dias A."/>
            <person name="Andreote F."/>
            <person name="Varani A."/>
            <person name="Andreote C."/>
            <person name="Bernardo E."/>
            <person name="Martins T."/>
        </authorList>
    </citation>
    <scope>NUCLEOTIDE SEQUENCE [LARGE SCALE GENOMIC DNA]</scope>
    <source>
        <strain evidence="7">66</strain>
    </source>
</reference>
<dbReference type="InterPro" id="IPR002052">
    <property type="entry name" value="DNA_methylase_N6_adenine_CS"/>
</dbReference>
<organism evidence="7 8">
    <name type="scientific">Streptomyces misionensis</name>
    <dbReference type="NCBI Taxonomy" id="67331"/>
    <lineage>
        <taxon>Bacteria</taxon>
        <taxon>Bacillati</taxon>
        <taxon>Actinomycetota</taxon>
        <taxon>Actinomycetes</taxon>
        <taxon>Kitasatosporales</taxon>
        <taxon>Streptomycetaceae</taxon>
        <taxon>Streptomyces</taxon>
    </lineage>
</organism>
<evidence type="ECO:0000256" key="1">
    <source>
        <dbReference type="ARBA" id="ARBA00011900"/>
    </source>
</evidence>
<dbReference type="RefSeq" id="WP_146466754.1">
    <property type="nucleotide sequence ID" value="NZ_VOGW01000121.1"/>
</dbReference>
<dbReference type="SUPFAM" id="SSF53335">
    <property type="entry name" value="S-adenosyl-L-methionine-dependent methyltransferases"/>
    <property type="match status" value="1"/>
</dbReference>
<dbReference type="PROSITE" id="PS00092">
    <property type="entry name" value="N6_MTASE"/>
    <property type="match status" value="1"/>
</dbReference>
<dbReference type="GO" id="GO:0006304">
    <property type="term" value="P:DNA modification"/>
    <property type="evidence" value="ECO:0007669"/>
    <property type="project" value="InterPro"/>
</dbReference>
<evidence type="ECO:0000313" key="8">
    <source>
        <dbReference type="Proteomes" id="UP000320481"/>
    </source>
</evidence>
<gene>
    <name evidence="7" type="ORF">FRZ03_21370</name>
</gene>
<dbReference type="GO" id="GO:0003676">
    <property type="term" value="F:nucleic acid binding"/>
    <property type="evidence" value="ECO:0007669"/>
    <property type="project" value="InterPro"/>
</dbReference>
<keyword evidence="4" id="KW-0949">S-adenosyl-L-methionine</keyword>
<dbReference type="PRINTS" id="PR00507">
    <property type="entry name" value="N12N6MTFRASE"/>
</dbReference>
<evidence type="ECO:0000256" key="5">
    <source>
        <dbReference type="ARBA" id="ARBA00047942"/>
    </source>
</evidence>
<feature type="domain" description="Type II methyltransferase M.TaqI-like" evidence="6">
    <location>
        <begin position="391"/>
        <end position="640"/>
    </location>
</feature>